<evidence type="ECO:0000313" key="4">
    <source>
        <dbReference type="Proteomes" id="UP000019113"/>
    </source>
</evidence>
<dbReference type="eggNOG" id="COG3719">
    <property type="taxonomic scope" value="Bacteria"/>
</dbReference>
<dbReference type="PANTHER" id="PTHR11240:SF22">
    <property type="entry name" value="RIBONUCLEASE T2"/>
    <property type="match status" value="1"/>
</dbReference>
<name>W1N6D7_9GAMM</name>
<dbReference type="SUPFAM" id="SSF55895">
    <property type="entry name" value="Ribonuclease Rh-like"/>
    <property type="match status" value="1"/>
</dbReference>
<evidence type="ECO:0000256" key="2">
    <source>
        <dbReference type="RuleBase" id="RU004328"/>
    </source>
</evidence>
<dbReference type="PANTHER" id="PTHR11240">
    <property type="entry name" value="RIBONUCLEASE T2"/>
    <property type="match status" value="1"/>
</dbReference>
<dbReference type="InterPro" id="IPR018188">
    <property type="entry name" value="RNase_T2_His_AS_1"/>
</dbReference>
<dbReference type="Pfam" id="PF00445">
    <property type="entry name" value="Ribonuclease_T2"/>
    <property type="match status" value="1"/>
</dbReference>
<proteinExistence type="inferred from homology"/>
<dbReference type="STRING" id="1178482.AR456_19260"/>
<accession>W1N6D7</accession>
<evidence type="ECO:0000313" key="3">
    <source>
        <dbReference type="EMBL" id="ERL51074.1"/>
    </source>
</evidence>
<dbReference type="Gene3D" id="3.90.730.10">
    <property type="entry name" value="Ribonuclease T2-like"/>
    <property type="match status" value="1"/>
</dbReference>
<keyword evidence="4" id="KW-1185">Reference proteome</keyword>
<organism evidence="3 4">
    <name type="scientific">Halomonas huangheensis</name>
    <dbReference type="NCBI Taxonomy" id="1178482"/>
    <lineage>
        <taxon>Bacteria</taxon>
        <taxon>Pseudomonadati</taxon>
        <taxon>Pseudomonadota</taxon>
        <taxon>Gammaproteobacteria</taxon>
        <taxon>Oceanospirillales</taxon>
        <taxon>Halomonadaceae</taxon>
        <taxon>Halomonas</taxon>
    </lineage>
</organism>
<dbReference type="InterPro" id="IPR001568">
    <property type="entry name" value="RNase_T2-like"/>
</dbReference>
<dbReference type="GO" id="GO:0033897">
    <property type="term" value="F:ribonuclease T2 activity"/>
    <property type="evidence" value="ECO:0007669"/>
    <property type="project" value="InterPro"/>
</dbReference>
<dbReference type="EMBL" id="AVBC01000034">
    <property type="protein sequence ID" value="ERL51074.1"/>
    <property type="molecule type" value="Genomic_DNA"/>
</dbReference>
<dbReference type="InterPro" id="IPR036430">
    <property type="entry name" value="RNase_T2-like_sf"/>
</dbReference>
<comment type="similarity">
    <text evidence="1 2">Belongs to the RNase T2 family.</text>
</comment>
<protein>
    <submittedName>
        <fullName evidence="3">Uncharacterized protein</fullName>
    </submittedName>
</protein>
<gene>
    <name evidence="3" type="ORF">BJB45_19075</name>
</gene>
<dbReference type="GO" id="GO:0003723">
    <property type="term" value="F:RNA binding"/>
    <property type="evidence" value="ECO:0007669"/>
    <property type="project" value="InterPro"/>
</dbReference>
<sequence>MVLMVGLLLGSPLVSAQQLLSDREQQQALDDLERKHFDSYTLALTWHPGFCATRRQPPRECRDPVLMAAADDGFVIHGLWPSRPDRLIDEGLDIDTWHREGCFVEHRRPRGGFCEMGPPIEFDTELENALNASMPGRASCLDRYEYAKHGACTGVNEEDFFEGAIALAEIVNASALGDFMLAHRGEEVSRNALITAFEDAFGDGTGSALSLQCGGPSDRFLTEIRIGIDAERVDDFPSASSLVDQPHGRCPRYIEIRSFR</sequence>
<comment type="caution">
    <text evidence="3">The sequence shown here is derived from an EMBL/GenBank/DDBJ whole genome shotgun (WGS) entry which is preliminary data.</text>
</comment>
<dbReference type="Proteomes" id="UP000019113">
    <property type="component" value="Unassembled WGS sequence"/>
</dbReference>
<reference evidence="3 4" key="1">
    <citation type="submission" date="2013-08" db="EMBL/GenBank/DDBJ databases">
        <title>draft genome of Halomonas huanghegensis, strain BJGMM-B45T.</title>
        <authorList>
            <person name="Miao C."/>
            <person name="Wan Y."/>
            <person name="Jin W."/>
        </authorList>
    </citation>
    <scope>NUCLEOTIDE SEQUENCE [LARGE SCALE GENOMIC DNA]</scope>
    <source>
        <strain evidence="3 4">BJGMM-B45</strain>
    </source>
</reference>
<evidence type="ECO:0000256" key="1">
    <source>
        <dbReference type="ARBA" id="ARBA00007469"/>
    </source>
</evidence>
<dbReference type="GO" id="GO:0006401">
    <property type="term" value="P:RNA catabolic process"/>
    <property type="evidence" value="ECO:0007669"/>
    <property type="project" value="TreeGrafter"/>
</dbReference>
<dbReference type="PROSITE" id="PS00530">
    <property type="entry name" value="RNASE_T2_1"/>
    <property type="match status" value="1"/>
</dbReference>
<dbReference type="AlphaFoldDB" id="W1N6D7"/>
<dbReference type="PATRIC" id="fig|1178482.3.peg.2270"/>